<dbReference type="PANTHER" id="PTHR31413:SF49">
    <property type="entry name" value="NINJA-FAMILY PROTEIN MODD"/>
    <property type="match status" value="1"/>
</dbReference>
<feature type="region of interest" description="Disordered" evidence="5">
    <location>
        <begin position="222"/>
        <end position="278"/>
    </location>
</feature>
<name>A0A8J5LD02_ZINOF</name>
<gene>
    <name evidence="8" type="ORF">ZIOFF_023781</name>
</gene>
<dbReference type="PANTHER" id="PTHR31413">
    <property type="entry name" value="AFP HOMOLOG 2"/>
    <property type="match status" value="1"/>
</dbReference>
<evidence type="ECO:0000256" key="4">
    <source>
        <dbReference type="RuleBase" id="RU369029"/>
    </source>
</evidence>
<evidence type="ECO:0000256" key="1">
    <source>
        <dbReference type="ARBA" id="ARBA00004123"/>
    </source>
</evidence>
<comment type="similarity">
    <text evidence="2 4">Belongs to the Ninja family.</text>
</comment>
<comment type="subcellular location">
    <subcellularLocation>
        <location evidence="1 4">Nucleus</location>
    </subcellularLocation>
</comment>
<dbReference type="EMBL" id="JACMSC010000007">
    <property type="protein sequence ID" value="KAG6513451.1"/>
    <property type="molecule type" value="Genomic_DNA"/>
</dbReference>
<feature type="compositionally biased region" description="Polar residues" evidence="5">
    <location>
        <begin position="222"/>
        <end position="256"/>
    </location>
</feature>
<evidence type="ECO:0000256" key="2">
    <source>
        <dbReference type="ARBA" id="ARBA00006081"/>
    </source>
</evidence>
<evidence type="ECO:0000256" key="5">
    <source>
        <dbReference type="SAM" id="MobiDB-lite"/>
    </source>
</evidence>
<dbReference type="Pfam" id="PF07897">
    <property type="entry name" value="EAR"/>
    <property type="match status" value="1"/>
</dbReference>
<feature type="region of interest" description="Disordered" evidence="5">
    <location>
        <begin position="108"/>
        <end position="137"/>
    </location>
</feature>
<comment type="caution">
    <text evidence="8">The sequence shown here is derived from an EMBL/GenBank/DDBJ whole genome shotgun (WGS) entry which is preliminary data.</text>
</comment>
<dbReference type="GO" id="GO:0045892">
    <property type="term" value="P:negative regulation of DNA-templated transcription"/>
    <property type="evidence" value="ECO:0007669"/>
    <property type="project" value="TreeGrafter"/>
</dbReference>
<feature type="domain" description="Ethylene-responsive binding factor-associated repression" evidence="6">
    <location>
        <begin position="28"/>
        <end position="62"/>
    </location>
</feature>
<dbReference type="Proteomes" id="UP000734854">
    <property type="component" value="Unassembled WGS sequence"/>
</dbReference>
<reference evidence="8 9" key="1">
    <citation type="submission" date="2020-08" db="EMBL/GenBank/DDBJ databases">
        <title>Plant Genome Project.</title>
        <authorList>
            <person name="Zhang R.-G."/>
        </authorList>
    </citation>
    <scope>NUCLEOTIDE SEQUENCE [LARGE SCALE GENOMIC DNA]</scope>
    <source>
        <tissue evidence="8">Rhizome</tissue>
    </source>
</reference>
<comment type="function">
    <text evidence="4">Acts as a negative regulator of abscisic acid (ABA) response.</text>
</comment>
<sequence length="354" mass="37893">MEKSPRDFLRRFVGNSFVGEPTEVTEGDTGEIELSLGLSLGGCFGADPKGKKLVRSSSIVSFLTLPREPEFPAVSATALTRTSSLPTETEEELRKRKQIQSLKRLEAKRKRLERKNSVRSGKPGDNPDEDVSGGKGLTASASEQTVANNVHLGSKGGSYLCTRNGVTRHGRPTWAVAQPLKMAATRPADVPVAFPPISQGSIGSQGSCISCTADLETAASQGSRSSMLHSAGNSNKNNDTATNPPASCAGKTQLSPRSEDRARPKAAGPRANGAKEMERKMMEKMPFVSTQGEGPNGRRVEGFLYKYRKGEEVRIVCVCHGSFLTPAEFVKHAGGLDVTNPLRHIVVNSSPFAL</sequence>
<dbReference type="AlphaFoldDB" id="A0A8J5LD02"/>
<organism evidence="8 9">
    <name type="scientific">Zingiber officinale</name>
    <name type="common">Ginger</name>
    <name type="synonym">Amomum zingiber</name>
    <dbReference type="NCBI Taxonomy" id="94328"/>
    <lineage>
        <taxon>Eukaryota</taxon>
        <taxon>Viridiplantae</taxon>
        <taxon>Streptophyta</taxon>
        <taxon>Embryophyta</taxon>
        <taxon>Tracheophyta</taxon>
        <taxon>Spermatophyta</taxon>
        <taxon>Magnoliopsida</taxon>
        <taxon>Liliopsida</taxon>
        <taxon>Zingiberales</taxon>
        <taxon>Zingiberaceae</taxon>
        <taxon>Zingiber</taxon>
    </lineage>
</organism>
<dbReference type="OrthoDB" id="667358at2759"/>
<dbReference type="InterPro" id="IPR012463">
    <property type="entry name" value="Ninja_motif"/>
</dbReference>
<evidence type="ECO:0000313" key="9">
    <source>
        <dbReference type="Proteomes" id="UP000734854"/>
    </source>
</evidence>
<dbReference type="InterPro" id="IPR032308">
    <property type="entry name" value="TDBD"/>
</dbReference>
<dbReference type="GO" id="GO:0007165">
    <property type="term" value="P:signal transduction"/>
    <property type="evidence" value="ECO:0007669"/>
    <property type="project" value="InterPro"/>
</dbReference>
<keyword evidence="3 4" id="KW-0539">Nucleus</keyword>
<protein>
    <recommendedName>
        <fullName evidence="4">Ninja-family protein</fullName>
    </recommendedName>
    <alternativeName>
        <fullName evidence="4">ABI-binding protein</fullName>
    </alternativeName>
</protein>
<evidence type="ECO:0000256" key="3">
    <source>
        <dbReference type="ARBA" id="ARBA00023242"/>
    </source>
</evidence>
<keyword evidence="9" id="KW-1185">Reference proteome</keyword>
<accession>A0A8J5LD02</accession>
<evidence type="ECO:0000259" key="7">
    <source>
        <dbReference type="Pfam" id="PF16135"/>
    </source>
</evidence>
<dbReference type="InterPro" id="IPR031307">
    <property type="entry name" value="Ninja_fam"/>
</dbReference>
<evidence type="ECO:0000259" key="6">
    <source>
        <dbReference type="Pfam" id="PF07897"/>
    </source>
</evidence>
<dbReference type="GO" id="GO:0005634">
    <property type="term" value="C:nucleus"/>
    <property type="evidence" value="ECO:0007669"/>
    <property type="project" value="UniProtKB-SubCell"/>
</dbReference>
<evidence type="ECO:0000313" key="8">
    <source>
        <dbReference type="EMBL" id="KAG6513451.1"/>
    </source>
</evidence>
<feature type="domain" description="Tify" evidence="7">
    <location>
        <begin position="314"/>
        <end position="348"/>
    </location>
</feature>
<dbReference type="Pfam" id="PF16135">
    <property type="entry name" value="TDBD"/>
    <property type="match status" value="1"/>
</dbReference>
<proteinExistence type="inferred from homology"/>
<dbReference type="Pfam" id="PF16136">
    <property type="entry name" value="NLS_NINJA_AFP"/>
    <property type="match status" value="1"/>
</dbReference>
<dbReference type="InterPro" id="IPR032310">
    <property type="entry name" value="NLS_NINJA_AFP-like"/>
</dbReference>